<reference evidence="3" key="2">
    <citation type="submission" date="2020-09" db="EMBL/GenBank/DDBJ databases">
        <authorList>
            <person name="Sun Q."/>
            <person name="Kim S."/>
        </authorList>
    </citation>
    <scope>NUCLEOTIDE SEQUENCE</scope>
    <source>
        <strain evidence="3">KCTC 12870</strain>
    </source>
</reference>
<organism evidence="3 4">
    <name type="scientific">Cerasicoccus arenae</name>
    <dbReference type="NCBI Taxonomy" id="424488"/>
    <lineage>
        <taxon>Bacteria</taxon>
        <taxon>Pseudomonadati</taxon>
        <taxon>Verrucomicrobiota</taxon>
        <taxon>Opitutia</taxon>
        <taxon>Puniceicoccales</taxon>
        <taxon>Cerasicoccaceae</taxon>
        <taxon>Cerasicoccus</taxon>
    </lineage>
</organism>
<evidence type="ECO:0000313" key="3">
    <source>
        <dbReference type="EMBL" id="GHB92064.1"/>
    </source>
</evidence>
<evidence type="ECO:0000259" key="2">
    <source>
        <dbReference type="Pfam" id="PF13579"/>
    </source>
</evidence>
<keyword evidence="4" id="KW-1185">Reference proteome</keyword>
<evidence type="ECO:0000313" key="4">
    <source>
        <dbReference type="Proteomes" id="UP000642829"/>
    </source>
</evidence>
<proteinExistence type="predicted"/>
<dbReference type="AlphaFoldDB" id="A0A8J3GC54"/>
<feature type="domain" description="Glycosyl transferase family 1" evidence="1">
    <location>
        <begin position="194"/>
        <end position="356"/>
    </location>
</feature>
<dbReference type="RefSeq" id="WP_189511311.1">
    <property type="nucleotide sequence ID" value="NZ_BMXG01000002.1"/>
</dbReference>
<dbReference type="Proteomes" id="UP000642829">
    <property type="component" value="Unassembled WGS sequence"/>
</dbReference>
<dbReference type="GO" id="GO:0016757">
    <property type="term" value="F:glycosyltransferase activity"/>
    <property type="evidence" value="ECO:0007669"/>
    <property type="project" value="InterPro"/>
</dbReference>
<accession>A0A8J3GC54</accession>
<protein>
    <recommendedName>
        <fullName evidence="5">Glycosyltransferase</fullName>
    </recommendedName>
</protein>
<dbReference type="Pfam" id="PF13579">
    <property type="entry name" value="Glyco_trans_4_4"/>
    <property type="match status" value="1"/>
</dbReference>
<dbReference type="CDD" id="cd03801">
    <property type="entry name" value="GT4_PimA-like"/>
    <property type="match status" value="1"/>
</dbReference>
<reference evidence="3" key="1">
    <citation type="journal article" date="2014" name="Int. J. Syst. Evol. Microbiol.">
        <title>Complete genome sequence of Corynebacterium casei LMG S-19264T (=DSM 44701T), isolated from a smear-ripened cheese.</title>
        <authorList>
            <consortium name="US DOE Joint Genome Institute (JGI-PGF)"/>
            <person name="Walter F."/>
            <person name="Albersmeier A."/>
            <person name="Kalinowski J."/>
            <person name="Ruckert C."/>
        </authorList>
    </citation>
    <scope>NUCLEOTIDE SEQUENCE</scope>
    <source>
        <strain evidence="3">KCTC 12870</strain>
    </source>
</reference>
<dbReference type="InterPro" id="IPR050194">
    <property type="entry name" value="Glycosyltransferase_grp1"/>
</dbReference>
<dbReference type="InterPro" id="IPR001296">
    <property type="entry name" value="Glyco_trans_1"/>
</dbReference>
<dbReference type="SUPFAM" id="SSF53756">
    <property type="entry name" value="UDP-Glycosyltransferase/glycogen phosphorylase"/>
    <property type="match status" value="1"/>
</dbReference>
<dbReference type="PANTHER" id="PTHR45947">
    <property type="entry name" value="SULFOQUINOVOSYL TRANSFERASE SQD2"/>
    <property type="match status" value="1"/>
</dbReference>
<feature type="domain" description="Glycosyltransferase subfamily 4-like N-terminal" evidence="2">
    <location>
        <begin position="77"/>
        <end position="181"/>
    </location>
</feature>
<dbReference type="Gene3D" id="3.40.50.2000">
    <property type="entry name" value="Glycogen Phosphorylase B"/>
    <property type="match status" value="2"/>
</dbReference>
<name>A0A8J3GC54_9BACT</name>
<dbReference type="EMBL" id="BMXG01000002">
    <property type="protein sequence ID" value="GHB92064.1"/>
    <property type="molecule type" value="Genomic_DNA"/>
</dbReference>
<dbReference type="PANTHER" id="PTHR45947:SF14">
    <property type="entry name" value="SLL1723 PROTEIN"/>
    <property type="match status" value="1"/>
</dbReference>
<evidence type="ECO:0008006" key="5">
    <source>
        <dbReference type="Google" id="ProtNLM"/>
    </source>
</evidence>
<sequence length="383" mass="42172">MGTTCIVGFDDNKVIKDFIRIHVESLSGEKVCVSRAYPDYAYQGKTIRYFYSQKPFLKKAARLLPQALYHRLITAKELSPPAVLDALGGFFASHNVDVILAEFGATGAAITPIAKQLGIPLIVHFHGHDAHRQPELTPERLAKYCAMFDYAHSVLGVSRFMIDALAGLGCNEKKLVYNPYGPRDSFYEIQSSYQPIVLSVGRFTNIKANHLTLLAFSKALKEVPNAQLVQIGDGELLETCITLAKVLGIEKNVIFKGAIPHQEIAQYFANACCFAQHSVIPSYGDAEGTPNTILEAAAAGLPIVSTRHAGIKDVVIEGKTGMLVDELDVDTMGAHMSHLLRNPELCRQMGSAARKHTKNNFNSQQHIHRLQSVIDDARKKSHH</sequence>
<gene>
    <name evidence="3" type="ORF">GCM10007047_03830</name>
</gene>
<dbReference type="Pfam" id="PF00534">
    <property type="entry name" value="Glycos_transf_1"/>
    <property type="match status" value="1"/>
</dbReference>
<comment type="caution">
    <text evidence="3">The sequence shown here is derived from an EMBL/GenBank/DDBJ whole genome shotgun (WGS) entry which is preliminary data.</text>
</comment>
<evidence type="ECO:0000259" key="1">
    <source>
        <dbReference type="Pfam" id="PF00534"/>
    </source>
</evidence>
<dbReference type="InterPro" id="IPR028098">
    <property type="entry name" value="Glyco_trans_4-like_N"/>
</dbReference>